<proteinExistence type="predicted"/>
<dbReference type="EMBL" id="HACA01016241">
    <property type="protein sequence ID" value="CDW33602.1"/>
    <property type="molecule type" value="Transcribed_RNA"/>
</dbReference>
<accession>A0A0K2U6N8</accession>
<sequence>MIEELQYDDAIECHHSYDKRCHTTYTTDYVPTQKKECDENFKKDCYIEYKVRAFNETVQVCQERITRNCDEPGPTVCETMYESECETRYHEHAVEEDVPDCQTMQVEKCKDVTEGYTTKNKCEKWPKQVCTLTKKTVKRYTPNTQCRQVPKEICGPGPCPIVAGPDECREEVKTIVQEIPDETCTLNPQKVCKFVTILVPNLKPRENCVDVPKEICTRKKRNPRKVKRPVVKKWCYTPKIENDEIVVEETIEEKSLRSLDSSIKKSSANNQES</sequence>
<name>A0A0K2U6N8_LEPSM</name>
<reference evidence="1" key="1">
    <citation type="submission" date="2014-05" db="EMBL/GenBank/DDBJ databases">
        <authorList>
            <person name="Chronopoulou M."/>
        </authorList>
    </citation>
    <scope>NUCLEOTIDE SEQUENCE</scope>
    <source>
        <tissue evidence="1">Whole organism</tissue>
    </source>
</reference>
<dbReference type="AlphaFoldDB" id="A0A0K2U6N8"/>
<evidence type="ECO:0000313" key="1">
    <source>
        <dbReference type="EMBL" id="CDW33602.1"/>
    </source>
</evidence>
<protein>
    <submittedName>
        <fullName evidence="1">Uncharacterized protein</fullName>
    </submittedName>
</protein>
<organism evidence="1">
    <name type="scientific">Lepeophtheirus salmonis</name>
    <name type="common">Salmon louse</name>
    <name type="synonym">Caligus salmonis</name>
    <dbReference type="NCBI Taxonomy" id="72036"/>
    <lineage>
        <taxon>Eukaryota</taxon>
        <taxon>Metazoa</taxon>
        <taxon>Ecdysozoa</taxon>
        <taxon>Arthropoda</taxon>
        <taxon>Crustacea</taxon>
        <taxon>Multicrustacea</taxon>
        <taxon>Hexanauplia</taxon>
        <taxon>Copepoda</taxon>
        <taxon>Siphonostomatoida</taxon>
        <taxon>Caligidae</taxon>
        <taxon>Lepeophtheirus</taxon>
    </lineage>
</organism>